<sequence length="42" mass="4450">GIGEATANKIIQARPYTELEGLKDVSGIGDSTYNKIVTLISL</sequence>
<dbReference type="Pfam" id="PF12836">
    <property type="entry name" value="HHH_3"/>
    <property type="match status" value="1"/>
</dbReference>
<comment type="caution">
    <text evidence="1">The sequence shown here is derived from an EMBL/GenBank/DDBJ whole genome shotgun (WGS) entry which is preliminary data.</text>
</comment>
<reference evidence="1" key="1">
    <citation type="submission" date="2020-04" db="EMBL/GenBank/DDBJ databases">
        <authorList>
            <person name="Zhang T."/>
        </authorList>
    </citation>
    <scope>NUCLEOTIDE SEQUENCE</scope>
    <source>
        <strain evidence="1">HKST-UBA14</strain>
    </source>
</reference>
<evidence type="ECO:0000313" key="2">
    <source>
        <dbReference type="Proteomes" id="UP000783287"/>
    </source>
</evidence>
<dbReference type="AlphaFoldDB" id="A0A955RJ86"/>
<name>A0A955RJ86_9BACT</name>
<organism evidence="1 2">
    <name type="scientific">Candidatus Dojkabacteria bacterium</name>
    <dbReference type="NCBI Taxonomy" id="2099670"/>
    <lineage>
        <taxon>Bacteria</taxon>
        <taxon>Candidatus Dojkabacteria</taxon>
    </lineage>
</organism>
<evidence type="ECO:0000313" key="1">
    <source>
        <dbReference type="EMBL" id="MCA9383130.1"/>
    </source>
</evidence>
<dbReference type="EMBL" id="JAGQLK010000030">
    <property type="protein sequence ID" value="MCA9383130.1"/>
    <property type="molecule type" value="Genomic_DNA"/>
</dbReference>
<dbReference type="SUPFAM" id="SSF81585">
    <property type="entry name" value="PsbU/PolX domain-like"/>
    <property type="match status" value="1"/>
</dbReference>
<reference evidence="1" key="2">
    <citation type="journal article" date="2021" name="Microbiome">
        <title>Successional dynamics and alternative stable states in a saline activated sludge microbial community over 9 years.</title>
        <authorList>
            <person name="Wang Y."/>
            <person name="Ye J."/>
            <person name="Ju F."/>
            <person name="Liu L."/>
            <person name="Boyd J.A."/>
            <person name="Deng Y."/>
            <person name="Parks D.H."/>
            <person name="Jiang X."/>
            <person name="Yin X."/>
            <person name="Woodcroft B.J."/>
            <person name="Tyson G.W."/>
            <person name="Hugenholtz P."/>
            <person name="Polz M.F."/>
            <person name="Zhang T."/>
        </authorList>
    </citation>
    <scope>NUCLEOTIDE SEQUENCE</scope>
    <source>
        <strain evidence="1">HKST-UBA14</strain>
    </source>
</reference>
<gene>
    <name evidence="1" type="ORF">KC909_02080</name>
</gene>
<feature type="non-terminal residue" evidence="1">
    <location>
        <position position="1"/>
    </location>
</feature>
<dbReference type="Proteomes" id="UP000783287">
    <property type="component" value="Unassembled WGS sequence"/>
</dbReference>
<accession>A0A955RJ86</accession>
<proteinExistence type="predicted"/>
<dbReference type="Gene3D" id="1.10.150.320">
    <property type="entry name" value="Photosystem II 12 kDa extrinsic protein"/>
    <property type="match status" value="1"/>
</dbReference>
<protein>
    <submittedName>
        <fullName evidence="1">Helix-hairpin-helix domain-containing protein</fullName>
    </submittedName>
</protein>